<evidence type="ECO:0000313" key="3">
    <source>
        <dbReference type="Proteomes" id="UP000198901"/>
    </source>
</evidence>
<keyword evidence="2" id="KW-0808">Transferase</keyword>
<name>A0A1G9K887_9BACT</name>
<dbReference type="SUPFAM" id="SSF53448">
    <property type="entry name" value="Nucleotide-diphospho-sugar transferases"/>
    <property type="match status" value="1"/>
</dbReference>
<accession>A0A1G9K887</accession>
<dbReference type="OrthoDB" id="9802649at2"/>
<reference evidence="2 3" key="1">
    <citation type="submission" date="2016-10" db="EMBL/GenBank/DDBJ databases">
        <authorList>
            <person name="de Groot N.N."/>
        </authorList>
    </citation>
    <scope>NUCLEOTIDE SEQUENCE [LARGE SCALE GENOMIC DNA]</scope>
    <source>
        <strain evidence="2 3">DSM 21668</strain>
    </source>
</reference>
<dbReference type="InterPro" id="IPR001173">
    <property type="entry name" value="Glyco_trans_2-like"/>
</dbReference>
<dbReference type="Proteomes" id="UP000198901">
    <property type="component" value="Unassembled WGS sequence"/>
</dbReference>
<sequence>MRVSVAMCTYNGGKFLPEQLESIRQQTRPVDELVVCDDRSSDDTVGILRDFAQTVAFPVHIHVNPANLGSTKNFEKCLSLCTGDILFCCDQDDKWHTEKVARQLAYLEQHPDKDAVFTDARVIDDASVPQDRTIWQEIEFDTAAQARWNHSEAHEILFGGFVVTGATLALRREVLARTTPFPTHIRYYIHDAWIALLLSLEEKIGFLTDELLFYRKHQTQQVGFGEKKAKVTLGDRFSRDREGKLKPLREKAEICAQLLAALRDSYAGPKLRELEQRQKHFQARATLPAFRPARIPVIWREWISGRYRFSSKDWWLPLAGDLFE</sequence>
<dbReference type="InterPro" id="IPR050834">
    <property type="entry name" value="Glycosyltransf_2"/>
</dbReference>
<dbReference type="EMBL" id="FNGS01000002">
    <property type="protein sequence ID" value="SDL45951.1"/>
    <property type="molecule type" value="Genomic_DNA"/>
</dbReference>
<dbReference type="InterPro" id="IPR029044">
    <property type="entry name" value="Nucleotide-diphossugar_trans"/>
</dbReference>
<dbReference type="PANTHER" id="PTHR43685">
    <property type="entry name" value="GLYCOSYLTRANSFERASE"/>
    <property type="match status" value="1"/>
</dbReference>
<protein>
    <submittedName>
        <fullName evidence="2">Glycosyltransferase involved in cell wall bisynthesis</fullName>
    </submittedName>
</protein>
<dbReference type="AlphaFoldDB" id="A0A1G9K887"/>
<proteinExistence type="predicted"/>
<organism evidence="2 3">
    <name type="scientific">Siphonobacter aquaeclarae</name>
    <dbReference type="NCBI Taxonomy" id="563176"/>
    <lineage>
        <taxon>Bacteria</taxon>
        <taxon>Pseudomonadati</taxon>
        <taxon>Bacteroidota</taxon>
        <taxon>Cytophagia</taxon>
        <taxon>Cytophagales</taxon>
        <taxon>Cytophagaceae</taxon>
        <taxon>Siphonobacter</taxon>
    </lineage>
</organism>
<dbReference type="STRING" id="563176.SAMN04488090_0919"/>
<dbReference type="Pfam" id="PF00535">
    <property type="entry name" value="Glycos_transf_2"/>
    <property type="match status" value="1"/>
</dbReference>
<dbReference type="PANTHER" id="PTHR43685:SF11">
    <property type="entry name" value="GLYCOSYLTRANSFERASE TAGX-RELATED"/>
    <property type="match status" value="1"/>
</dbReference>
<evidence type="ECO:0000313" key="2">
    <source>
        <dbReference type="EMBL" id="SDL45951.1"/>
    </source>
</evidence>
<dbReference type="CDD" id="cd04196">
    <property type="entry name" value="GT_2_like_d"/>
    <property type="match status" value="1"/>
</dbReference>
<dbReference type="GO" id="GO:0016740">
    <property type="term" value="F:transferase activity"/>
    <property type="evidence" value="ECO:0007669"/>
    <property type="project" value="UniProtKB-KW"/>
</dbReference>
<gene>
    <name evidence="2" type="ORF">SAMN04488090_0919</name>
</gene>
<dbReference type="RefSeq" id="WP_093198399.1">
    <property type="nucleotide sequence ID" value="NZ_FNGS01000002.1"/>
</dbReference>
<feature type="domain" description="Glycosyltransferase 2-like" evidence="1">
    <location>
        <begin position="4"/>
        <end position="175"/>
    </location>
</feature>
<evidence type="ECO:0000259" key="1">
    <source>
        <dbReference type="Pfam" id="PF00535"/>
    </source>
</evidence>
<keyword evidence="3" id="KW-1185">Reference proteome</keyword>
<dbReference type="Gene3D" id="3.90.550.10">
    <property type="entry name" value="Spore Coat Polysaccharide Biosynthesis Protein SpsA, Chain A"/>
    <property type="match status" value="1"/>
</dbReference>